<protein>
    <recommendedName>
        <fullName evidence="2">RING-type E3 ubiquitin transferase</fullName>
        <ecNumber evidence="2">2.3.2.27</ecNumber>
    </recommendedName>
</protein>
<name>A0A6P6AM70_DURZI</name>
<evidence type="ECO:0000313" key="9">
    <source>
        <dbReference type="RefSeq" id="XP_022765907.1"/>
    </source>
</evidence>
<evidence type="ECO:0000313" key="10">
    <source>
        <dbReference type="RefSeq" id="XP_022765908.1"/>
    </source>
</evidence>
<dbReference type="Proteomes" id="UP000515121">
    <property type="component" value="Unplaced"/>
</dbReference>
<dbReference type="AlphaFoldDB" id="A0A6P6AM70"/>
<dbReference type="GO" id="GO:0016567">
    <property type="term" value="P:protein ubiquitination"/>
    <property type="evidence" value="ECO:0007669"/>
    <property type="project" value="TreeGrafter"/>
</dbReference>
<dbReference type="RefSeq" id="XP_022765908.1">
    <property type="nucleotide sequence ID" value="XM_022910173.1"/>
</dbReference>
<evidence type="ECO:0000256" key="6">
    <source>
        <dbReference type="PROSITE-ProRule" id="PRU00175"/>
    </source>
</evidence>
<feature type="domain" description="RING-type" evidence="7">
    <location>
        <begin position="183"/>
        <end position="222"/>
    </location>
</feature>
<dbReference type="PANTHER" id="PTHR15710">
    <property type="entry name" value="E3 UBIQUITIN-PROTEIN LIGASE PRAJA"/>
    <property type="match status" value="1"/>
</dbReference>
<organism evidence="8 10">
    <name type="scientific">Durio zibethinus</name>
    <name type="common">Durian</name>
    <dbReference type="NCBI Taxonomy" id="66656"/>
    <lineage>
        <taxon>Eukaryota</taxon>
        <taxon>Viridiplantae</taxon>
        <taxon>Streptophyta</taxon>
        <taxon>Embryophyta</taxon>
        <taxon>Tracheophyta</taxon>
        <taxon>Spermatophyta</taxon>
        <taxon>Magnoliopsida</taxon>
        <taxon>eudicotyledons</taxon>
        <taxon>Gunneridae</taxon>
        <taxon>Pentapetalae</taxon>
        <taxon>rosids</taxon>
        <taxon>malvids</taxon>
        <taxon>Malvales</taxon>
        <taxon>Malvaceae</taxon>
        <taxon>Helicteroideae</taxon>
        <taxon>Durio</taxon>
    </lineage>
</organism>
<keyword evidence="3" id="KW-0479">Metal-binding</keyword>
<dbReference type="SUPFAM" id="SSF57850">
    <property type="entry name" value="RING/U-box"/>
    <property type="match status" value="1"/>
</dbReference>
<dbReference type="Gene3D" id="3.30.40.10">
    <property type="entry name" value="Zinc/RING finger domain, C3HC4 (zinc finger)"/>
    <property type="match status" value="1"/>
</dbReference>
<gene>
    <name evidence="10" type="primary">LOC111310766</name>
    <name evidence="9" type="synonym">LOC111310765</name>
</gene>
<evidence type="ECO:0000256" key="4">
    <source>
        <dbReference type="ARBA" id="ARBA00022771"/>
    </source>
</evidence>
<dbReference type="InterPro" id="IPR001841">
    <property type="entry name" value="Znf_RING"/>
</dbReference>
<comment type="catalytic activity">
    <reaction evidence="1">
        <text>S-ubiquitinyl-[E2 ubiquitin-conjugating enzyme]-L-cysteine + [acceptor protein]-L-lysine = [E2 ubiquitin-conjugating enzyme]-L-cysteine + N(6)-ubiquitinyl-[acceptor protein]-L-lysine.</text>
        <dbReference type="EC" id="2.3.2.27"/>
    </reaction>
</comment>
<dbReference type="Pfam" id="PF13639">
    <property type="entry name" value="zf-RING_2"/>
    <property type="match status" value="1"/>
</dbReference>
<keyword evidence="5" id="KW-0862">Zinc</keyword>
<dbReference type="GO" id="GO:0061630">
    <property type="term" value="F:ubiquitin protein ligase activity"/>
    <property type="evidence" value="ECO:0007669"/>
    <property type="project" value="UniProtKB-EC"/>
</dbReference>
<dbReference type="RefSeq" id="XP_022765907.1">
    <property type="nucleotide sequence ID" value="XM_022910172.1"/>
</dbReference>
<sequence length="232" mass="26651">MASIDTIEIGQEIDNRLEQHCSYIPCDLFNLELRFRYVSSLNLETTLETFNQSLMYRRGMLLSEEYGPNMVLSMFAITGASLQFIQTVIVPDILSFAQEIDSDPLTDDEIDQELTDDEVDQLLTDDEFDQMVTDDEVDQELIDDEPASNSSIQALKRFKWGDEGRLPFKKRRLLDGLSSKNECMIRFDEFSDDDKAASMPCGHVYHDDCIVNWLETSHLCPVPIPDAQLIRF</sequence>
<dbReference type="GeneID" id="111310766"/>
<dbReference type="OrthoDB" id="3365801at2759"/>
<dbReference type="InterPro" id="IPR013083">
    <property type="entry name" value="Znf_RING/FYVE/PHD"/>
</dbReference>
<dbReference type="PANTHER" id="PTHR15710:SF229">
    <property type="entry name" value="E3 UBIQUITIN-PROTEIN LIGASE RNF181-LIKE"/>
    <property type="match status" value="1"/>
</dbReference>
<evidence type="ECO:0000256" key="2">
    <source>
        <dbReference type="ARBA" id="ARBA00012483"/>
    </source>
</evidence>
<dbReference type="KEGG" id="dzi:111310765"/>
<evidence type="ECO:0000256" key="1">
    <source>
        <dbReference type="ARBA" id="ARBA00000900"/>
    </source>
</evidence>
<proteinExistence type="predicted"/>
<evidence type="ECO:0000256" key="5">
    <source>
        <dbReference type="ARBA" id="ARBA00022833"/>
    </source>
</evidence>
<dbReference type="PROSITE" id="PS50089">
    <property type="entry name" value="ZF_RING_2"/>
    <property type="match status" value="1"/>
</dbReference>
<evidence type="ECO:0000256" key="3">
    <source>
        <dbReference type="ARBA" id="ARBA00022723"/>
    </source>
</evidence>
<evidence type="ECO:0000313" key="8">
    <source>
        <dbReference type="Proteomes" id="UP000515121"/>
    </source>
</evidence>
<dbReference type="GO" id="GO:0008270">
    <property type="term" value="F:zinc ion binding"/>
    <property type="evidence" value="ECO:0007669"/>
    <property type="project" value="UniProtKB-KW"/>
</dbReference>
<dbReference type="KEGG" id="dzi:111310766"/>
<reference evidence="9 10" key="1">
    <citation type="submission" date="2025-04" db="UniProtKB">
        <authorList>
            <consortium name="RefSeq"/>
        </authorList>
    </citation>
    <scope>IDENTIFICATION</scope>
    <source>
        <tissue evidence="9 10">Fruit stalk</tissue>
    </source>
</reference>
<keyword evidence="8" id="KW-1185">Reference proteome</keyword>
<dbReference type="EC" id="2.3.2.27" evidence="2"/>
<dbReference type="GO" id="GO:0005737">
    <property type="term" value="C:cytoplasm"/>
    <property type="evidence" value="ECO:0007669"/>
    <property type="project" value="TreeGrafter"/>
</dbReference>
<keyword evidence="4 6" id="KW-0863">Zinc-finger</keyword>
<evidence type="ECO:0000259" key="7">
    <source>
        <dbReference type="PROSITE" id="PS50089"/>
    </source>
</evidence>
<accession>A0A6P6AM70</accession>